<dbReference type="AlphaFoldDB" id="A0A8J6QNW4"/>
<dbReference type="Proteomes" id="UP000638014">
    <property type="component" value="Unassembled WGS sequence"/>
</dbReference>
<sequence length="82" mass="9253">MDLFIESIEGGRYLVATGSAENRSVVKDQRNHAKTFHSISQIKEQFADQSIGKVMLKQSTPYDEMCGMASMTGPLELEINWR</sequence>
<comment type="caution">
    <text evidence="1">The sequence shown here is derived from an EMBL/GenBank/DDBJ whole genome shotgun (WGS) entry which is preliminary data.</text>
</comment>
<accession>A0A8J6QNW4</accession>
<organism evidence="1 2">
    <name type="scientific">Neiella litorisoli</name>
    <dbReference type="NCBI Taxonomy" id="2771431"/>
    <lineage>
        <taxon>Bacteria</taxon>
        <taxon>Pseudomonadati</taxon>
        <taxon>Pseudomonadota</taxon>
        <taxon>Gammaproteobacteria</taxon>
        <taxon>Alteromonadales</taxon>
        <taxon>Echinimonadaceae</taxon>
        <taxon>Neiella</taxon>
    </lineage>
</organism>
<keyword evidence="2" id="KW-1185">Reference proteome</keyword>
<gene>
    <name evidence="1" type="ORF">IC617_02150</name>
</gene>
<proteinExistence type="predicted"/>
<reference evidence="1" key="1">
    <citation type="submission" date="2020-09" db="EMBL/GenBank/DDBJ databases">
        <title>A novel bacterium of genus Neiella, isolated from South China Sea.</title>
        <authorList>
            <person name="Huang H."/>
            <person name="Mo K."/>
            <person name="Hu Y."/>
        </authorList>
    </citation>
    <scope>NUCLEOTIDE SEQUENCE</scope>
    <source>
        <strain evidence="1">HB171785</strain>
    </source>
</reference>
<name>A0A8J6QNW4_9GAMM</name>
<dbReference type="EMBL" id="JACXAF010000002">
    <property type="protein sequence ID" value="MBD1388221.1"/>
    <property type="molecule type" value="Genomic_DNA"/>
</dbReference>
<evidence type="ECO:0000313" key="1">
    <source>
        <dbReference type="EMBL" id="MBD1388221.1"/>
    </source>
</evidence>
<dbReference type="Pfam" id="PF20090">
    <property type="entry name" value="DUF6482"/>
    <property type="match status" value="1"/>
</dbReference>
<dbReference type="InterPro" id="IPR045508">
    <property type="entry name" value="DUF6482"/>
</dbReference>
<protein>
    <submittedName>
        <fullName evidence="1">NADH-quinone reductase</fullName>
    </submittedName>
</protein>
<evidence type="ECO:0000313" key="2">
    <source>
        <dbReference type="Proteomes" id="UP000638014"/>
    </source>
</evidence>